<evidence type="ECO:0000313" key="6">
    <source>
        <dbReference type="EMBL" id="KAJ4317999.1"/>
    </source>
</evidence>
<proteinExistence type="predicted"/>
<reference evidence="6" key="1">
    <citation type="submission" date="2022-10" db="EMBL/GenBank/DDBJ databases">
        <title>Tapping the CABI collections for fungal endophytes: first genome assemblies for Collariella, Neodidymelliopsis, Ascochyta clinopodiicola, Didymella pomorum, Didymosphaeria variabile, Neocosmospora piperis and Neocucurbitaria cava.</title>
        <authorList>
            <person name="Hill R."/>
        </authorList>
    </citation>
    <scope>NUCLEOTIDE SEQUENCE</scope>
    <source>
        <strain evidence="6">IMI 366586</strain>
    </source>
</reference>
<keyword evidence="7" id="KW-1185">Reference proteome</keyword>
<evidence type="ECO:0000256" key="2">
    <source>
        <dbReference type="ARBA" id="ARBA00022692"/>
    </source>
</evidence>
<sequence>MCGSMVLDKFNRRRMMMSGLTGCLGTYIMLTGFAASSNKHKDIVYGLIVAVNLFGICFAAGMTPSATLYPMECLTNRTRVKGSSIKFVFMNIATMTKTYGISVGIKEIGWKLYLVEIVWIAFEIVFIFIF</sequence>
<dbReference type="Proteomes" id="UP001140502">
    <property type="component" value="Unassembled WGS sequence"/>
</dbReference>
<dbReference type="SUPFAM" id="SSF103473">
    <property type="entry name" value="MFS general substrate transporter"/>
    <property type="match status" value="1"/>
</dbReference>
<keyword evidence="2 5" id="KW-0812">Transmembrane</keyword>
<feature type="transmembrane region" description="Helical" evidence="5">
    <location>
        <begin position="44"/>
        <end position="66"/>
    </location>
</feature>
<feature type="transmembrane region" description="Helical" evidence="5">
    <location>
        <begin position="111"/>
        <end position="129"/>
    </location>
</feature>
<dbReference type="AlphaFoldDB" id="A0A9W9BMB9"/>
<evidence type="ECO:0000256" key="5">
    <source>
        <dbReference type="SAM" id="Phobius"/>
    </source>
</evidence>
<dbReference type="Pfam" id="PF00083">
    <property type="entry name" value="Sugar_tr"/>
    <property type="match status" value="1"/>
</dbReference>
<comment type="subcellular location">
    <subcellularLocation>
        <location evidence="1">Membrane</location>
        <topology evidence="1">Multi-pass membrane protein</topology>
    </subcellularLocation>
</comment>
<dbReference type="GO" id="GO:0005351">
    <property type="term" value="F:carbohydrate:proton symporter activity"/>
    <property type="evidence" value="ECO:0007669"/>
    <property type="project" value="TreeGrafter"/>
</dbReference>
<evidence type="ECO:0000256" key="1">
    <source>
        <dbReference type="ARBA" id="ARBA00004141"/>
    </source>
</evidence>
<evidence type="ECO:0008006" key="8">
    <source>
        <dbReference type="Google" id="ProtNLM"/>
    </source>
</evidence>
<feature type="transmembrane region" description="Helical" evidence="5">
    <location>
        <begin position="87"/>
        <end position="105"/>
    </location>
</feature>
<evidence type="ECO:0000313" key="7">
    <source>
        <dbReference type="Proteomes" id="UP001140502"/>
    </source>
</evidence>
<protein>
    <recommendedName>
        <fullName evidence="8">Major facilitator superfamily (MFS) profile domain-containing protein</fullName>
    </recommendedName>
</protein>
<dbReference type="OrthoDB" id="6133115at2759"/>
<name>A0A9W9BMB9_9HYPO</name>
<organism evidence="6 7">
    <name type="scientific">Fusarium piperis</name>
    <dbReference type="NCBI Taxonomy" id="1435070"/>
    <lineage>
        <taxon>Eukaryota</taxon>
        <taxon>Fungi</taxon>
        <taxon>Dikarya</taxon>
        <taxon>Ascomycota</taxon>
        <taxon>Pezizomycotina</taxon>
        <taxon>Sordariomycetes</taxon>
        <taxon>Hypocreomycetidae</taxon>
        <taxon>Hypocreales</taxon>
        <taxon>Nectriaceae</taxon>
        <taxon>Fusarium</taxon>
        <taxon>Fusarium solani species complex</taxon>
    </lineage>
</organism>
<dbReference type="PANTHER" id="PTHR48022:SF70">
    <property type="entry name" value="MONOSACCHARIDE TRANSPORTER, PUTATIVE (AFU_ORTHOLOGUE AFUA_5G14540)-RELATED"/>
    <property type="match status" value="1"/>
</dbReference>
<dbReference type="GO" id="GO:0016020">
    <property type="term" value="C:membrane"/>
    <property type="evidence" value="ECO:0007669"/>
    <property type="project" value="UniProtKB-SubCell"/>
</dbReference>
<dbReference type="Gene3D" id="1.20.1250.20">
    <property type="entry name" value="MFS general substrate transporter like domains"/>
    <property type="match status" value="1"/>
</dbReference>
<dbReference type="InterPro" id="IPR005828">
    <property type="entry name" value="MFS_sugar_transport-like"/>
</dbReference>
<dbReference type="EMBL" id="JAPEUR010000149">
    <property type="protein sequence ID" value="KAJ4317999.1"/>
    <property type="molecule type" value="Genomic_DNA"/>
</dbReference>
<dbReference type="InterPro" id="IPR050360">
    <property type="entry name" value="MFS_Sugar_Transporters"/>
</dbReference>
<accession>A0A9W9BMB9</accession>
<gene>
    <name evidence="6" type="ORF">N0V84_007053</name>
</gene>
<dbReference type="InterPro" id="IPR036259">
    <property type="entry name" value="MFS_trans_sf"/>
</dbReference>
<comment type="caution">
    <text evidence="6">The sequence shown here is derived from an EMBL/GenBank/DDBJ whole genome shotgun (WGS) entry which is preliminary data.</text>
</comment>
<dbReference type="PANTHER" id="PTHR48022">
    <property type="entry name" value="PLASTIDIC GLUCOSE TRANSPORTER 4"/>
    <property type="match status" value="1"/>
</dbReference>
<evidence type="ECO:0000256" key="4">
    <source>
        <dbReference type="ARBA" id="ARBA00023136"/>
    </source>
</evidence>
<keyword evidence="3 5" id="KW-1133">Transmembrane helix</keyword>
<evidence type="ECO:0000256" key="3">
    <source>
        <dbReference type="ARBA" id="ARBA00022989"/>
    </source>
</evidence>
<keyword evidence="4 5" id="KW-0472">Membrane</keyword>